<dbReference type="InterPro" id="IPR011011">
    <property type="entry name" value="Znf_FYVE_PHD"/>
</dbReference>
<evidence type="ECO:0000259" key="7">
    <source>
        <dbReference type="PROSITE" id="PS50222"/>
    </source>
</evidence>
<evidence type="ECO:0000256" key="2">
    <source>
        <dbReference type="ARBA" id="ARBA00022771"/>
    </source>
</evidence>
<evidence type="ECO:0000256" key="3">
    <source>
        <dbReference type="ARBA" id="ARBA00022833"/>
    </source>
</evidence>
<dbReference type="InParanoid" id="A0A0D2WKI9"/>
<accession>A0A0D2WKI9</accession>
<dbReference type="SMART" id="SM00054">
    <property type="entry name" value="EFh"/>
    <property type="match status" value="2"/>
</dbReference>
<proteinExistence type="predicted"/>
<dbReference type="GO" id="GO:0008270">
    <property type="term" value="F:zinc ion binding"/>
    <property type="evidence" value="ECO:0007669"/>
    <property type="project" value="UniProtKB-KW"/>
</dbReference>
<sequence>MEETAERPGSNGDAGTTANGNANGNGNHTTQDKVKRNAARQDQGHDGDEHDGTEEDAEEEAETTAMDLKDLFASCDLDNNGVIDLNDLRQVTTTLGISITPEGLQELFDVLDTNRDGVVTQDEFSLGMQAWLSSAKRNRTTSVASDLSPEDAHTPLAAPAGGSERIDNLTAPMTRERSETDHDAKQRLALQTQRMKEYFEAQLDRADSHQHRLESELQQVVGVNERLNNQLSRLQPVQDETNRLTREIELLESEKAVWEERERNLSHQLRKLEEENLVMRKRIRQIEEDFESNRAVLTKTDGRLTEYLSLQKTLARHETEMKDLATGLASQQQHTDAIRQELERQVAATMETRTQQENISVVSQQQQLVQQQQMQAVSQQVAEVRAILATASPSASTQLMEATSTPRKPSSPTGLAGRGRADSDNGPQSSLQGELEHAYQSSLLAGAEAAAAASGGTLVEVNGSPLLLANVATANQAVDARTGLVSASKRQPVPQQGAFYNNSVGSAVASPTATPTKAGKGKKQLSSDNLGDVHAADDAALLSTPIRANPAMVGRQQSAPLHAAPYSPSRTYSASANLVGSPQAVKSYGSMSARADMDAAERLNQNHATEEARAEVHSPNIKLQPYMNAAGINAAGIDRSDSYSITSRTTTASEMRRMRWVPDFEVKECQSCTRSFFLFRRRHHCRSSCSKSQMCLPQIGYIVPVRVCDTCYRDGNPLDVASELLINQPAVVPVVTSSDLARHY</sequence>
<feature type="coiled-coil region" evidence="5">
    <location>
        <begin position="210"/>
        <end position="289"/>
    </location>
</feature>
<dbReference type="EMBL" id="KE346362">
    <property type="protein sequence ID" value="KJE90805.1"/>
    <property type="molecule type" value="Genomic_DNA"/>
</dbReference>
<dbReference type="SMART" id="SM00064">
    <property type="entry name" value="FYVE"/>
    <property type="match status" value="1"/>
</dbReference>
<feature type="domain" description="EF-hand" evidence="7">
    <location>
        <begin position="99"/>
        <end position="134"/>
    </location>
</feature>
<dbReference type="Pfam" id="PF13499">
    <property type="entry name" value="EF-hand_7"/>
    <property type="match status" value="1"/>
</dbReference>
<dbReference type="PANTHER" id="PTHR39490">
    <property type="entry name" value="ARRESTIN DOMAIN-CONTAINING PROTEIN D"/>
    <property type="match status" value="1"/>
</dbReference>
<dbReference type="Proteomes" id="UP000008743">
    <property type="component" value="Unassembled WGS sequence"/>
</dbReference>
<dbReference type="CDD" id="cd00051">
    <property type="entry name" value="EFh"/>
    <property type="match status" value="1"/>
</dbReference>
<evidence type="ECO:0000256" key="1">
    <source>
        <dbReference type="ARBA" id="ARBA00022723"/>
    </source>
</evidence>
<feature type="compositionally biased region" description="Low complexity" evidence="6">
    <location>
        <begin position="9"/>
        <end position="29"/>
    </location>
</feature>
<feature type="compositionally biased region" description="Acidic residues" evidence="6">
    <location>
        <begin position="51"/>
        <end position="62"/>
    </location>
</feature>
<dbReference type="PROSITE" id="PS00018">
    <property type="entry name" value="EF_HAND_1"/>
    <property type="match status" value="2"/>
</dbReference>
<keyword evidence="3" id="KW-0862">Zinc</keyword>
<keyword evidence="9" id="KW-1185">Reference proteome</keyword>
<evidence type="ECO:0000313" key="9">
    <source>
        <dbReference type="Proteomes" id="UP000008743"/>
    </source>
</evidence>
<feature type="region of interest" description="Disordered" evidence="6">
    <location>
        <begin position="1"/>
        <end position="63"/>
    </location>
</feature>
<feature type="region of interest" description="Disordered" evidence="6">
    <location>
        <begin position="394"/>
        <end position="435"/>
    </location>
</feature>
<dbReference type="InterPro" id="IPR011992">
    <property type="entry name" value="EF-hand-dom_pair"/>
</dbReference>
<dbReference type="InterPro" id="IPR013083">
    <property type="entry name" value="Znf_RING/FYVE/PHD"/>
</dbReference>
<evidence type="ECO:0000313" key="8">
    <source>
        <dbReference type="EMBL" id="KJE90805.1"/>
    </source>
</evidence>
<feature type="domain" description="EF-hand" evidence="7">
    <location>
        <begin position="63"/>
        <end position="98"/>
    </location>
</feature>
<dbReference type="PhylomeDB" id="A0A0D2WKI9"/>
<dbReference type="PROSITE" id="PS50222">
    <property type="entry name" value="EF_HAND_2"/>
    <property type="match status" value="2"/>
</dbReference>
<dbReference type="PANTHER" id="PTHR39490:SF8">
    <property type="entry name" value="ZINC FINGER FYVE DOMAIN-CONTAINING PROTEIN 21"/>
    <property type="match status" value="1"/>
</dbReference>
<keyword evidence="1" id="KW-0479">Metal-binding</keyword>
<dbReference type="Pfam" id="PF01363">
    <property type="entry name" value="FYVE"/>
    <property type="match status" value="1"/>
</dbReference>
<dbReference type="InterPro" id="IPR000306">
    <property type="entry name" value="Znf_FYVE"/>
</dbReference>
<dbReference type="eggNOG" id="KOG1819">
    <property type="taxonomic scope" value="Eukaryota"/>
</dbReference>
<gene>
    <name evidence="8" type="ORF">CAOG_002051</name>
</gene>
<evidence type="ECO:0000256" key="4">
    <source>
        <dbReference type="ARBA" id="ARBA00022837"/>
    </source>
</evidence>
<keyword evidence="2" id="KW-0863">Zinc-finger</keyword>
<dbReference type="InterPro" id="IPR052113">
    <property type="entry name" value="FYVE-type_Zinc_Finger"/>
</dbReference>
<organism evidence="8 9">
    <name type="scientific">Capsaspora owczarzaki (strain ATCC 30864)</name>
    <dbReference type="NCBI Taxonomy" id="595528"/>
    <lineage>
        <taxon>Eukaryota</taxon>
        <taxon>Filasterea</taxon>
        <taxon>Capsaspora</taxon>
    </lineage>
</organism>
<evidence type="ECO:0000256" key="5">
    <source>
        <dbReference type="SAM" id="Coils"/>
    </source>
</evidence>
<dbReference type="SUPFAM" id="SSF47473">
    <property type="entry name" value="EF-hand"/>
    <property type="match status" value="1"/>
</dbReference>
<dbReference type="AlphaFoldDB" id="A0A0D2WKI9"/>
<evidence type="ECO:0000256" key="6">
    <source>
        <dbReference type="SAM" id="MobiDB-lite"/>
    </source>
</evidence>
<feature type="region of interest" description="Disordered" evidence="6">
    <location>
        <begin position="142"/>
        <end position="166"/>
    </location>
</feature>
<protein>
    <recommendedName>
        <fullName evidence="7">EF-hand domain-containing protein</fullName>
    </recommendedName>
</protein>
<feature type="compositionally biased region" description="Polar residues" evidence="6">
    <location>
        <begin position="394"/>
        <end position="413"/>
    </location>
</feature>
<reference evidence="9" key="1">
    <citation type="submission" date="2011-02" db="EMBL/GenBank/DDBJ databases">
        <title>The Genome Sequence of Capsaspora owczarzaki ATCC 30864.</title>
        <authorList>
            <person name="Russ C."/>
            <person name="Cuomo C."/>
            <person name="Burger G."/>
            <person name="Gray M.W."/>
            <person name="Holland P.W.H."/>
            <person name="King N."/>
            <person name="Lang F.B.F."/>
            <person name="Roger A.J."/>
            <person name="Ruiz-Trillo I."/>
            <person name="Young S.K."/>
            <person name="Zeng Q."/>
            <person name="Gargeya S."/>
            <person name="Alvarado L."/>
            <person name="Berlin A."/>
            <person name="Chapman S.B."/>
            <person name="Chen Z."/>
            <person name="Freedman E."/>
            <person name="Gellesch M."/>
            <person name="Goldberg J."/>
            <person name="Griggs A."/>
            <person name="Gujja S."/>
            <person name="Heilman E."/>
            <person name="Heiman D."/>
            <person name="Howarth C."/>
            <person name="Mehta T."/>
            <person name="Neiman D."/>
            <person name="Pearson M."/>
            <person name="Roberts A."/>
            <person name="Saif S."/>
            <person name="Shea T."/>
            <person name="Shenoy N."/>
            <person name="Sisk P."/>
            <person name="Stolte C."/>
            <person name="Sykes S."/>
            <person name="White J."/>
            <person name="Yandava C."/>
            <person name="Haas B."/>
            <person name="Nusbaum C."/>
            <person name="Birren B."/>
        </authorList>
    </citation>
    <scope>NUCLEOTIDE SEQUENCE</scope>
    <source>
        <strain evidence="9">ATCC 30864</strain>
    </source>
</reference>
<dbReference type="Gene3D" id="1.10.238.10">
    <property type="entry name" value="EF-hand"/>
    <property type="match status" value="1"/>
</dbReference>
<dbReference type="InterPro" id="IPR018247">
    <property type="entry name" value="EF_Hand_1_Ca_BS"/>
</dbReference>
<dbReference type="SUPFAM" id="SSF57903">
    <property type="entry name" value="FYVE/PHD zinc finger"/>
    <property type="match status" value="1"/>
</dbReference>
<keyword evidence="5" id="KW-0175">Coiled coil</keyword>
<dbReference type="InterPro" id="IPR002048">
    <property type="entry name" value="EF_hand_dom"/>
</dbReference>
<name>A0A0D2WKI9_CAPO3</name>
<dbReference type="OrthoDB" id="26525at2759"/>
<dbReference type="Gene3D" id="3.30.40.10">
    <property type="entry name" value="Zinc/RING finger domain, C3HC4 (zinc finger)"/>
    <property type="match status" value="1"/>
</dbReference>
<keyword evidence="4" id="KW-0106">Calcium</keyword>
<dbReference type="GO" id="GO:0005509">
    <property type="term" value="F:calcium ion binding"/>
    <property type="evidence" value="ECO:0007669"/>
    <property type="project" value="InterPro"/>
</dbReference>